<dbReference type="Gene3D" id="3.40.50.1820">
    <property type="entry name" value="alpha/beta hydrolase"/>
    <property type="match status" value="1"/>
</dbReference>
<feature type="compositionally biased region" description="Polar residues" evidence="5">
    <location>
        <begin position="15"/>
        <end position="24"/>
    </location>
</feature>
<dbReference type="Proteomes" id="UP001164746">
    <property type="component" value="Chromosome 16"/>
</dbReference>
<organism evidence="9 10">
    <name type="scientific">Mya arenaria</name>
    <name type="common">Soft-shell clam</name>
    <dbReference type="NCBI Taxonomy" id="6604"/>
    <lineage>
        <taxon>Eukaryota</taxon>
        <taxon>Metazoa</taxon>
        <taxon>Spiralia</taxon>
        <taxon>Lophotrochozoa</taxon>
        <taxon>Mollusca</taxon>
        <taxon>Bivalvia</taxon>
        <taxon>Autobranchia</taxon>
        <taxon>Heteroconchia</taxon>
        <taxon>Euheterodonta</taxon>
        <taxon>Imparidentia</taxon>
        <taxon>Neoheterodontei</taxon>
        <taxon>Myida</taxon>
        <taxon>Myoidea</taxon>
        <taxon>Myidae</taxon>
        <taxon>Mya</taxon>
    </lineage>
</organism>
<keyword evidence="10" id="KW-1185">Reference proteome</keyword>
<comment type="similarity">
    <text evidence="1">Belongs to the peptidase S9B family. DPPIV subfamily.</text>
</comment>
<evidence type="ECO:0000256" key="3">
    <source>
        <dbReference type="ARBA" id="ARBA00022801"/>
    </source>
</evidence>
<feature type="domain" description="Dipeptidyl peptidase 8 /9 ,N-terminal" evidence="8">
    <location>
        <begin position="26"/>
        <end position="129"/>
    </location>
</feature>
<evidence type="ECO:0000259" key="8">
    <source>
        <dbReference type="Pfam" id="PF19520"/>
    </source>
</evidence>
<dbReference type="InterPro" id="IPR002469">
    <property type="entry name" value="Peptidase_S9B_N"/>
</dbReference>
<dbReference type="SUPFAM" id="SSF53474">
    <property type="entry name" value="alpha/beta-Hydrolases"/>
    <property type="match status" value="1"/>
</dbReference>
<dbReference type="Pfam" id="PF19520">
    <property type="entry name" value="Dpp_8_9_N"/>
    <property type="match status" value="1"/>
</dbReference>
<dbReference type="PANTHER" id="PTHR11731:SF193">
    <property type="entry name" value="DIPEPTIDYL PEPTIDASE 9"/>
    <property type="match status" value="1"/>
</dbReference>
<keyword evidence="4" id="KW-0720">Serine protease</keyword>
<feature type="region of interest" description="Disordered" evidence="5">
    <location>
        <begin position="1"/>
        <end position="25"/>
    </location>
</feature>
<dbReference type="InterPro" id="IPR001375">
    <property type="entry name" value="Peptidase_S9_cat"/>
</dbReference>
<accession>A0ABY7G6J8</accession>
<evidence type="ECO:0000259" key="7">
    <source>
        <dbReference type="Pfam" id="PF00930"/>
    </source>
</evidence>
<dbReference type="Gene3D" id="2.140.10.30">
    <property type="entry name" value="Dipeptidylpeptidase IV, N-terminal domain"/>
    <property type="match status" value="1"/>
</dbReference>
<evidence type="ECO:0000256" key="4">
    <source>
        <dbReference type="ARBA" id="ARBA00022825"/>
    </source>
</evidence>
<dbReference type="InterPro" id="IPR029058">
    <property type="entry name" value="AB_hydrolase_fold"/>
</dbReference>
<evidence type="ECO:0000259" key="6">
    <source>
        <dbReference type="Pfam" id="PF00326"/>
    </source>
</evidence>
<evidence type="ECO:0000313" key="10">
    <source>
        <dbReference type="Proteomes" id="UP001164746"/>
    </source>
</evidence>
<dbReference type="Pfam" id="PF00930">
    <property type="entry name" value="DPPIV_N"/>
    <property type="match status" value="1"/>
</dbReference>
<dbReference type="InterPro" id="IPR045785">
    <property type="entry name" value="Dpp_8/9_N"/>
</dbReference>
<proteinExistence type="inferred from homology"/>
<name>A0ABY7G6J8_MYAAR</name>
<sequence length="551" mass="62658">MASEMSDNPMDVSETIYQPQSNGDGKSWEELRTIVKGTRKTVTALACRVPSSFCFRSQMSQSGPTTRLYFLGIPPKQRESTLMYVNVPETPMNITPMLQWCPLFEGLENAGSAQMSKEEQLLRERKRLGVFGITSYEVTDDRGILFPACNTLFQCKDDLTKDEPLVPDKIDSDIEGSRMDPKICPTNSNLVAFVRNKDLWVVNTATQLETRLTTSNKGSEHLKEDPYSSGVPSFVVQEEFDRYTGYWWSPAEPCKDENGQQTYTILYEYVDESGVDIIPIYGPFEDKGVDEYRYPRPGKTNATSALQIIDFCITEDGNEIVSKRSLCDDYLMASYEYLVRAGWTPDGKYIHCQWLNRRQTNLALFVIPVNHFHPACSGGNEDRSVGPEKCHNSHRGYRMLEDESQIWVNVHDIIHFLPSTSDGTFEYIWLSERSGFRHLYRVTSQLPLGEEISVAACSDYIPPEMFNFKSKSGFTMYGMYYKPQGYQPGVKYPTGNSLELTSLKIKSETEGTTEIEDQVEGLQWLMSNVDFIDEKRVAIHGWSYGGCAFVC</sequence>
<dbReference type="InterPro" id="IPR050278">
    <property type="entry name" value="Serine_Prot_S9B/DPPIV"/>
</dbReference>
<evidence type="ECO:0000256" key="2">
    <source>
        <dbReference type="ARBA" id="ARBA00022670"/>
    </source>
</evidence>
<protein>
    <submittedName>
        <fullName evidence="9">DPP9-like protein</fullName>
    </submittedName>
</protein>
<dbReference type="SUPFAM" id="SSF82171">
    <property type="entry name" value="DPP6 N-terminal domain-like"/>
    <property type="match status" value="1"/>
</dbReference>
<evidence type="ECO:0000313" key="9">
    <source>
        <dbReference type="EMBL" id="WAR28947.1"/>
    </source>
</evidence>
<dbReference type="PANTHER" id="PTHR11731">
    <property type="entry name" value="PROTEASE FAMILY S9B,C DIPEPTIDYL-PEPTIDASE IV-RELATED"/>
    <property type="match status" value="1"/>
</dbReference>
<gene>
    <name evidence="9" type="ORF">MAR_002515</name>
</gene>
<dbReference type="EMBL" id="CP111027">
    <property type="protein sequence ID" value="WAR28947.1"/>
    <property type="molecule type" value="Genomic_DNA"/>
</dbReference>
<dbReference type="Pfam" id="PF00326">
    <property type="entry name" value="Peptidase_S9"/>
    <property type="match status" value="1"/>
</dbReference>
<reference evidence="9" key="1">
    <citation type="submission" date="2022-11" db="EMBL/GenBank/DDBJ databases">
        <title>Centuries of genome instability and evolution in soft-shell clam transmissible cancer (bioRxiv).</title>
        <authorList>
            <person name="Hart S.F.M."/>
            <person name="Yonemitsu M.A."/>
            <person name="Giersch R.M."/>
            <person name="Beal B.F."/>
            <person name="Arriagada G."/>
            <person name="Davis B.W."/>
            <person name="Ostrander E.A."/>
            <person name="Goff S.P."/>
            <person name="Metzger M.J."/>
        </authorList>
    </citation>
    <scope>NUCLEOTIDE SEQUENCE</scope>
    <source>
        <strain evidence="9">MELC-2E11</strain>
        <tissue evidence="9">Siphon/mantle</tissue>
    </source>
</reference>
<feature type="domain" description="Dipeptidylpeptidase IV N-terminal" evidence="7">
    <location>
        <begin position="173"/>
        <end position="447"/>
    </location>
</feature>
<feature type="domain" description="Peptidase S9 prolyl oligopeptidase catalytic" evidence="6">
    <location>
        <begin position="509"/>
        <end position="548"/>
    </location>
</feature>
<keyword evidence="2" id="KW-0645">Protease</keyword>
<evidence type="ECO:0000256" key="1">
    <source>
        <dbReference type="ARBA" id="ARBA00010036"/>
    </source>
</evidence>
<evidence type="ECO:0000256" key="5">
    <source>
        <dbReference type="SAM" id="MobiDB-lite"/>
    </source>
</evidence>
<keyword evidence="3" id="KW-0378">Hydrolase</keyword>